<dbReference type="EMBL" id="JAHFXF010000069">
    <property type="protein sequence ID" value="KAG9697750.1"/>
    <property type="molecule type" value="Genomic_DNA"/>
</dbReference>
<dbReference type="AlphaFoldDB" id="A0A9P8JDM2"/>
<name>A0A9P8JDM2_AURME</name>
<protein>
    <submittedName>
        <fullName evidence="1">Uncharacterized protein</fullName>
    </submittedName>
</protein>
<evidence type="ECO:0000313" key="1">
    <source>
        <dbReference type="EMBL" id="KAG9697750.1"/>
    </source>
</evidence>
<gene>
    <name evidence="1" type="ORF">KCU76_g2750</name>
</gene>
<dbReference type="OrthoDB" id="3906794at2759"/>
<comment type="caution">
    <text evidence="1">The sequence shown here is derived from an EMBL/GenBank/DDBJ whole genome shotgun (WGS) entry which is preliminary data.</text>
</comment>
<dbReference type="Proteomes" id="UP000779574">
    <property type="component" value="Unassembled WGS sequence"/>
</dbReference>
<evidence type="ECO:0000313" key="2">
    <source>
        <dbReference type="Proteomes" id="UP000779574"/>
    </source>
</evidence>
<reference evidence="1" key="2">
    <citation type="submission" date="2021-08" db="EMBL/GenBank/DDBJ databases">
        <authorList>
            <person name="Gostincar C."/>
            <person name="Sun X."/>
            <person name="Song Z."/>
            <person name="Gunde-Cimerman N."/>
        </authorList>
    </citation>
    <scope>NUCLEOTIDE SEQUENCE</scope>
    <source>
        <strain evidence="1">EXF-9911</strain>
    </source>
</reference>
<sequence>MFMIIPCDFDTSALDMTFTPIQADGRVDLESAGLADCNLFHLSFRLAEPCDVIMPRAKRQKPVKGTPRELMSRLKSLSETSSFDVYFRFDTFAQLELRKIFASNSMKQLNTPTLLLDSMYDGRGGGVNVWLNQGLDLESENKKCQSYSESPQNLLPPPPYTRDTIPSLDLNNPLAPLKTPMDVEVPFSDVSVASLSMHKDSDGEGVPETPFWVRMRRIIDYRSPSVEHSSRATFKRAASVGSLPDSNLRWKLPRTCRSPSLGPLLHEASAPVGDGLDRVTTVAHHKSISQEKETGESASPLLAPVVQESSAPSSVDVENTRIVTQQPDPATPRTEEIANWLLAAWTVLPSAHYDLRNQLLAFGTASAELVAKARIECTTQLAFAAARTSTTEVTAACIADVSDAEKQVREVVQWINNVKPDADMLLIHDLVDLAGAATEVVDATSEAKSEKMKDFMMCKARCIASACLLGNINGHQANP</sequence>
<proteinExistence type="predicted"/>
<feature type="non-terminal residue" evidence="1">
    <location>
        <position position="479"/>
    </location>
</feature>
<accession>A0A9P8JDM2</accession>
<reference evidence="1" key="1">
    <citation type="journal article" date="2021" name="J Fungi (Basel)">
        <title>Virulence traits and population genomics of the black yeast Aureobasidium melanogenum.</title>
        <authorList>
            <person name="Cernosa A."/>
            <person name="Sun X."/>
            <person name="Gostincar C."/>
            <person name="Fang C."/>
            <person name="Gunde-Cimerman N."/>
            <person name="Song Z."/>
        </authorList>
    </citation>
    <scope>NUCLEOTIDE SEQUENCE</scope>
    <source>
        <strain evidence="1">EXF-9911</strain>
    </source>
</reference>
<organism evidence="1 2">
    <name type="scientific">Aureobasidium melanogenum</name>
    <name type="common">Aureobasidium pullulans var. melanogenum</name>
    <dbReference type="NCBI Taxonomy" id="46634"/>
    <lineage>
        <taxon>Eukaryota</taxon>
        <taxon>Fungi</taxon>
        <taxon>Dikarya</taxon>
        <taxon>Ascomycota</taxon>
        <taxon>Pezizomycotina</taxon>
        <taxon>Dothideomycetes</taxon>
        <taxon>Dothideomycetidae</taxon>
        <taxon>Dothideales</taxon>
        <taxon>Saccotheciaceae</taxon>
        <taxon>Aureobasidium</taxon>
    </lineage>
</organism>